<organism evidence="2 3">
    <name type="scientific">Caerostris extrusa</name>
    <name type="common">Bark spider</name>
    <name type="synonym">Caerostris bankana</name>
    <dbReference type="NCBI Taxonomy" id="172846"/>
    <lineage>
        <taxon>Eukaryota</taxon>
        <taxon>Metazoa</taxon>
        <taxon>Ecdysozoa</taxon>
        <taxon>Arthropoda</taxon>
        <taxon>Chelicerata</taxon>
        <taxon>Arachnida</taxon>
        <taxon>Araneae</taxon>
        <taxon>Araneomorphae</taxon>
        <taxon>Entelegynae</taxon>
        <taxon>Araneoidea</taxon>
        <taxon>Araneidae</taxon>
        <taxon>Caerostris</taxon>
    </lineage>
</organism>
<protein>
    <submittedName>
        <fullName evidence="2">Uncharacterized protein</fullName>
    </submittedName>
</protein>
<accession>A0AAV4TZA7</accession>
<evidence type="ECO:0000313" key="2">
    <source>
        <dbReference type="EMBL" id="GIY50627.1"/>
    </source>
</evidence>
<keyword evidence="3" id="KW-1185">Reference proteome</keyword>
<dbReference type="EMBL" id="BPLR01011998">
    <property type="protein sequence ID" value="GIY50627.1"/>
    <property type="molecule type" value="Genomic_DNA"/>
</dbReference>
<evidence type="ECO:0000313" key="3">
    <source>
        <dbReference type="Proteomes" id="UP001054945"/>
    </source>
</evidence>
<feature type="transmembrane region" description="Helical" evidence="1">
    <location>
        <begin position="57"/>
        <end position="75"/>
    </location>
</feature>
<keyword evidence="1" id="KW-1133">Transmembrane helix</keyword>
<comment type="caution">
    <text evidence="2">The sequence shown here is derived from an EMBL/GenBank/DDBJ whole genome shotgun (WGS) entry which is preliminary data.</text>
</comment>
<reference evidence="2 3" key="1">
    <citation type="submission" date="2021-06" db="EMBL/GenBank/DDBJ databases">
        <title>Caerostris extrusa draft genome.</title>
        <authorList>
            <person name="Kono N."/>
            <person name="Arakawa K."/>
        </authorList>
    </citation>
    <scope>NUCLEOTIDE SEQUENCE [LARGE SCALE GENOMIC DNA]</scope>
</reference>
<gene>
    <name evidence="2" type="ORF">CEXT_66131</name>
</gene>
<dbReference type="AlphaFoldDB" id="A0AAV4TZA7"/>
<dbReference type="Proteomes" id="UP001054945">
    <property type="component" value="Unassembled WGS sequence"/>
</dbReference>
<sequence length="153" mass="17435">MGKNDGVLVLGRVGGCLPTPIEAILSISGRLFRQDYRNEGLDFRTLEFPKLKFSLKTYIITYKIVIILWLLIIFVDQSDLKKIIHNLGTNDGVHVRGREVVLPNLIEAILSISSRLFAKITKTEGLDFRTLEFPKRESLQKTCIFAYKIVIIL</sequence>
<name>A0AAV4TZA7_CAEEX</name>
<proteinExistence type="predicted"/>
<keyword evidence="1" id="KW-0812">Transmembrane</keyword>
<keyword evidence="1" id="KW-0472">Membrane</keyword>
<evidence type="ECO:0000256" key="1">
    <source>
        <dbReference type="SAM" id="Phobius"/>
    </source>
</evidence>